<proteinExistence type="inferred from homology"/>
<dbReference type="STRING" id="660025.F9G0W3"/>
<dbReference type="PaxDb" id="5507-FOXG_02823P0"/>
<evidence type="ECO:0000256" key="5">
    <source>
        <dbReference type="ARBA" id="ARBA00033418"/>
    </source>
</evidence>
<dbReference type="GO" id="GO:0003885">
    <property type="term" value="F:D-arabinono-1,4-lactone oxidase activity"/>
    <property type="evidence" value="ECO:0007669"/>
    <property type="project" value="UniProtKB-EC"/>
</dbReference>
<feature type="compositionally biased region" description="Basic and acidic residues" evidence="7">
    <location>
        <begin position="157"/>
        <end position="183"/>
    </location>
</feature>
<feature type="domain" description="FAD-binding PCMH-type" evidence="9">
    <location>
        <begin position="736"/>
        <end position="932"/>
    </location>
</feature>
<keyword evidence="6" id="KW-0479">Metal-binding</keyword>
<evidence type="ECO:0000256" key="4">
    <source>
        <dbReference type="ARBA" id="ARBA00023002"/>
    </source>
</evidence>
<comment type="pathway">
    <text evidence="1">Cofactor biosynthesis; D-erythroascorbate biosynthesis; dehydro-D-arabinono-1,4-lactone from D-arabinose: step 2/2.</text>
</comment>
<evidence type="ECO:0000256" key="3">
    <source>
        <dbReference type="ARBA" id="ARBA00013136"/>
    </source>
</evidence>
<evidence type="ECO:0000256" key="1">
    <source>
        <dbReference type="ARBA" id="ARBA00005083"/>
    </source>
</evidence>
<dbReference type="PROSITE" id="PS51387">
    <property type="entry name" value="FAD_PCMH"/>
    <property type="match status" value="1"/>
</dbReference>
<keyword evidence="6" id="KW-0862">Zinc</keyword>
<comment type="caution">
    <text evidence="10">The sequence shown here is derived from an EMBL/GenBank/DDBJ whole genome shotgun (WGS) entry which is preliminary data.</text>
</comment>
<organism evidence="10">
    <name type="scientific">Fusarium oxysporum (strain Fo5176)</name>
    <name type="common">Fusarium vascular wilt</name>
    <dbReference type="NCBI Taxonomy" id="660025"/>
    <lineage>
        <taxon>Eukaryota</taxon>
        <taxon>Fungi</taxon>
        <taxon>Dikarya</taxon>
        <taxon>Ascomycota</taxon>
        <taxon>Pezizomycotina</taxon>
        <taxon>Sordariomycetes</taxon>
        <taxon>Hypocreomycetidae</taxon>
        <taxon>Hypocreales</taxon>
        <taxon>Nectriaceae</taxon>
        <taxon>Fusarium</taxon>
        <taxon>Fusarium oxysporum species complex</taxon>
    </lineage>
</organism>
<dbReference type="InterPro" id="IPR013087">
    <property type="entry name" value="Znf_C2H2_type"/>
</dbReference>
<gene>
    <name evidence="10" type="ORF">FOXB_12295</name>
</gene>
<evidence type="ECO:0000259" key="8">
    <source>
        <dbReference type="PROSITE" id="PS50157"/>
    </source>
</evidence>
<name>F9G0W3_FUSOF</name>
<evidence type="ECO:0000313" key="10">
    <source>
        <dbReference type="EMBL" id="EGU77218.1"/>
    </source>
</evidence>
<feature type="region of interest" description="Disordered" evidence="7">
    <location>
        <begin position="30"/>
        <end position="70"/>
    </location>
</feature>
<evidence type="ECO:0000256" key="2">
    <source>
        <dbReference type="ARBA" id="ARBA00005466"/>
    </source>
</evidence>
<evidence type="ECO:0000259" key="9">
    <source>
        <dbReference type="PROSITE" id="PS51387"/>
    </source>
</evidence>
<feature type="compositionally biased region" description="Low complexity" evidence="7">
    <location>
        <begin position="54"/>
        <end position="70"/>
    </location>
</feature>
<evidence type="ECO:0000256" key="7">
    <source>
        <dbReference type="SAM" id="MobiDB-lite"/>
    </source>
</evidence>
<feature type="domain" description="C2H2-type" evidence="8">
    <location>
        <begin position="362"/>
        <end position="383"/>
    </location>
</feature>
<dbReference type="AlphaFoldDB" id="F9G0W3"/>
<dbReference type="InterPro" id="IPR010031">
    <property type="entry name" value="FAD_lactone_oxidase-like"/>
</dbReference>
<dbReference type="InterPro" id="IPR016167">
    <property type="entry name" value="FAD-bd_PCMH_sub1"/>
</dbReference>
<feature type="compositionally biased region" description="Low complexity" evidence="7">
    <location>
        <begin position="251"/>
        <end position="264"/>
    </location>
</feature>
<feature type="region of interest" description="Disordered" evidence="7">
    <location>
        <begin position="154"/>
        <end position="198"/>
    </location>
</feature>
<feature type="compositionally biased region" description="Acidic residues" evidence="7">
    <location>
        <begin position="184"/>
        <end position="197"/>
    </location>
</feature>
<dbReference type="Gene3D" id="3.30.465.10">
    <property type="match status" value="1"/>
</dbReference>
<comment type="similarity">
    <text evidence="2">Belongs to the oxygen-dependent FAD-linked oxidoreductase family.</text>
</comment>
<accession>F9G0W3</accession>
<dbReference type="InterPro" id="IPR016169">
    <property type="entry name" value="FAD-bd_PCMH_sub2"/>
</dbReference>
<keyword evidence="6" id="KW-0863">Zinc-finger</keyword>
<dbReference type="EMBL" id="AFQF01003034">
    <property type="protein sequence ID" value="EGU77218.1"/>
    <property type="molecule type" value="Genomic_DNA"/>
</dbReference>
<evidence type="ECO:0000256" key="6">
    <source>
        <dbReference type="PROSITE-ProRule" id="PRU00042"/>
    </source>
</evidence>
<dbReference type="InterPro" id="IPR007173">
    <property type="entry name" value="ALO_C"/>
</dbReference>
<dbReference type="EC" id="1.1.3.37" evidence="3"/>
<dbReference type="InterPro" id="IPR016166">
    <property type="entry name" value="FAD-bd_PCMH"/>
</dbReference>
<feature type="region of interest" description="Disordered" evidence="7">
    <location>
        <begin position="246"/>
        <end position="317"/>
    </location>
</feature>
<dbReference type="Gene3D" id="3.30.43.10">
    <property type="entry name" value="Uridine Diphospho-n-acetylenolpyruvylglucosamine Reductase, domain 2"/>
    <property type="match status" value="1"/>
</dbReference>
<dbReference type="InterPro" id="IPR006093">
    <property type="entry name" value="Oxy_OxRdtase_FAD_BS"/>
</dbReference>
<sequence length="1208" mass="134759">MGDNNHIGEAGLHHLPLRMRDAPLSKFPSLNQRNGKKVPESLHFTPGAFRLRSPTESSMSSISSANVPDSATTHSLSTLASPISTTYASSIQEQFAAATLDGSRPASRICHRHNPSSGTCSTFVNEDDDAIITGYPEFDIKIRNLNEAHRRPVVQEVKPESTESFVKEERVLTPTTESHHTDDVSNDDEDDSEDVSQEDANSVLNYALQVIYGVDLNDVSIPQDKVQSLVSNFTQDIGQHIWQSASDGQLSHTMSTSSSSSTPSQDANGDRRGGKRKKQGRREDDGDEFSDGEGSGYLPTKRSRPNPKEDENLRLSCPFRKRNPHRFNVRDHHSCAMTYFPKFAELRQHIVKQHKRDDPSAFVCDRCSRDFPTRKELRDHQRLPKEYMCDIADADAESGIDPQTATKLLSRKRASGTSPEVQWKEIWNIVFPDDDDSDVRPYEYTPVIEHFEVEAKYREAFDQLKYSLLDKISNPATLETLSTKFYQCFIETLDQCIANAQSMPYTNRSNKKNDIIRSQVTQSIRKPRGIMPRPDSGVVMDDGSEESGSVMLGHRDSVRTVRTALRGSQVPETVNEVIPAAGFEELMQPMLGVDGTDVQAWNNGVMYPQMMPDQLIPTGDDETMISVINMTYFSPDGTIIIFLVLVVFRVGNLEYIMDLQKLSAAELVQKFDHDRTNTALAEEVHRRTIDPSLNGDLFQAIKNLKDSTEGVSKPGKELFRPRPPPKGSWANCIGQQLCTPKSLRYPKGLSDLVQAVKDGREQKLNVRAVGSGHSFSDICPTDGILLDPHGMNKFLKLNSETLKEPSKASDHVLVESGITIKDLNSQLDKMGKALATMGAYDGQTLVGAITTGTHGSGKDSGNLASLVRAIIFVSETGKVYQIEPKDGVTDPAKFISGDAQELKQDDDWFQAALIAMGCLGLVYSYIIEVVPTFFLSEVRSLTTWQDYKTQLAGGLASAPLQNHYFEIDLNPYETLGRNIAVTTIRTCSKATKREGGRGFDNWLAGLLAQHHWVEDILVWILNRWPLHSPGIITTAMKSLPVKHYIDKSFKVLNIGAVDDVKAYAMELSFDANQDIVSIVDRILALFQKAASEKQWFLAGPFALRFVKESIAFLAPQQGRTTMMVEMDMLFGVKTGEDLLKFMREELCSGEEGRGVRVHWGLDLDTVKKGDLENMYPESEKWLAVYKELNSTGIWNSPFTERLGISMPM</sequence>
<dbReference type="InterPro" id="IPR006094">
    <property type="entry name" value="Oxid_FAD_bind_N"/>
</dbReference>
<dbReference type="Pfam" id="PF01565">
    <property type="entry name" value="FAD_binding_4"/>
    <property type="match status" value="1"/>
</dbReference>
<feature type="region of interest" description="Disordered" evidence="7">
    <location>
        <begin position="527"/>
        <end position="550"/>
    </location>
</feature>
<dbReference type="GO" id="GO:0016020">
    <property type="term" value="C:membrane"/>
    <property type="evidence" value="ECO:0007669"/>
    <property type="project" value="InterPro"/>
</dbReference>
<dbReference type="UniPathway" id="UPA00771">
    <property type="reaction ID" value="UER00766"/>
</dbReference>
<dbReference type="GO" id="GO:0008270">
    <property type="term" value="F:zinc ion binding"/>
    <property type="evidence" value="ECO:0007669"/>
    <property type="project" value="UniProtKB-KW"/>
</dbReference>
<keyword evidence="4" id="KW-0560">Oxidoreductase</keyword>
<dbReference type="PANTHER" id="PTHR43762:SF1">
    <property type="entry name" value="D-ARABINONO-1,4-LACTONE OXIDASE"/>
    <property type="match status" value="1"/>
</dbReference>
<dbReference type="GO" id="GO:0071949">
    <property type="term" value="F:FAD binding"/>
    <property type="evidence" value="ECO:0007669"/>
    <property type="project" value="InterPro"/>
</dbReference>
<dbReference type="PANTHER" id="PTHR43762">
    <property type="entry name" value="L-GULONOLACTONE OXIDASE"/>
    <property type="match status" value="1"/>
</dbReference>
<dbReference type="PROSITE" id="PS50157">
    <property type="entry name" value="ZINC_FINGER_C2H2_2"/>
    <property type="match status" value="1"/>
</dbReference>
<dbReference type="InterPro" id="IPR036318">
    <property type="entry name" value="FAD-bd_PCMH-like_sf"/>
</dbReference>
<dbReference type="PROSITE" id="PS00862">
    <property type="entry name" value="OX2_COVAL_FAD"/>
    <property type="match status" value="1"/>
</dbReference>
<dbReference type="OrthoDB" id="610608at2759"/>
<dbReference type="SUPFAM" id="SSF56176">
    <property type="entry name" value="FAD-binding/transporter-associated domain-like"/>
    <property type="match status" value="1"/>
</dbReference>
<reference evidence="10" key="1">
    <citation type="journal article" date="2012" name="Mol. Plant Microbe Interact.">
        <title>A highly conserved effector in Fusarium oxysporum is required for full virulence on Arabidopsis.</title>
        <authorList>
            <person name="Thatcher L.F."/>
            <person name="Gardiner D.M."/>
            <person name="Kazan K."/>
            <person name="Manners J."/>
        </authorList>
    </citation>
    <scope>NUCLEOTIDE SEQUENCE [LARGE SCALE GENOMIC DNA]</scope>
    <source>
        <strain evidence="10">Fo5176</strain>
    </source>
</reference>
<dbReference type="Pfam" id="PF04030">
    <property type="entry name" value="ALO"/>
    <property type="match status" value="1"/>
</dbReference>
<protein>
    <recommendedName>
        <fullName evidence="3">D-arabinono-1,4-lactone oxidase</fullName>
        <ecNumber evidence="3">1.1.3.37</ecNumber>
    </recommendedName>
    <alternativeName>
        <fullName evidence="5">L-galactono-gamma-lactone oxidase</fullName>
    </alternativeName>
</protein>